<evidence type="ECO:0000259" key="11">
    <source>
        <dbReference type="PROSITE" id="PS50110"/>
    </source>
</evidence>
<feature type="compositionally biased region" description="Basic residues" evidence="8">
    <location>
        <begin position="2921"/>
        <end position="2945"/>
    </location>
</feature>
<feature type="region of interest" description="Disordered" evidence="8">
    <location>
        <begin position="2627"/>
        <end position="2647"/>
    </location>
</feature>
<feature type="region of interest" description="Disordered" evidence="8">
    <location>
        <begin position="951"/>
        <end position="1029"/>
    </location>
</feature>
<evidence type="ECO:0000259" key="13">
    <source>
        <dbReference type="PROSITE" id="PS50887"/>
    </source>
</evidence>
<feature type="region of interest" description="Disordered" evidence="8">
    <location>
        <begin position="255"/>
        <end position="303"/>
    </location>
</feature>
<feature type="region of interest" description="Disordered" evidence="8">
    <location>
        <begin position="2512"/>
        <end position="2556"/>
    </location>
</feature>
<feature type="compositionally biased region" description="Low complexity" evidence="8">
    <location>
        <begin position="820"/>
        <end position="831"/>
    </location>
</feature>
<feature type="region of interest" description="Disordered" evidence="8">
    <location>
        <begin position="561"/>
        <end position="728"/>
    </location>
</feature>
<evidence type="ECO:0000256" key="8">
    <source>
        <dbReference type="SAM" id="MobiDB-lite"/>
    </source>
</evidence>
<feature type="region of interest" description="Disordered" evidence="8">
    <location>
        <begin position="2487"/>
        <end position="2506"/>
    </location>
</feature>
<feature type="compositionally biased region" description="Basic residues" evidence="8">
    <location>
        <begin position="3021"/>
        <end position="3034"/>
    </location>
</feature>
<dbReference type="Pfam" id="PF00512">
    <property type="entry name" value="HisKA"/>
    <property type="match status" value="1"/>
</dbReference>
<feature type="compositionally biased region" description="Basic residues" evidence="8">
    <location>
        <begin position="2245"/>
        <end position="2255"/>
    </location>
</feature>
<feature type="transmembrane region" description="Helical" evidence="9">
    <location>
        <begin position="3731"/>
        <end position="3753"/>
    </location>
</feature>
<evidence type="ECO:0000256" key="1">
    <source>
        <dbReference type="ARBA" id="ARBA00022543"/>
    </source>
</evidence>
<dbReference type="SUPFAM" id="SSF47226">
    <property type="entry name" value="Histidine-containing phosphotransfer domain, HPT domain"/>
    <property type="match status" value="1"/>
</dbReference>
<keyword evidence="9" id="KW-1133">Transmembrane helix</keyword>
<evidence type="ECO:0008006" key="15">
    <source>
        <dbReference type="Google" id="ProtNLM"/>
    </source>
</evidence>
<dbReference type="SUPFAM" id="SSF55073">
    <property type="entry name" value="Nucleotide cyclase"/>
    <property type="match status" value="1"/>
</dbReference>
<feature type="compositionally biased region" description="Basic and acidic residues" evidence="8">
    <location>
        <begin position="13"/>
        <end position="27"/>
    </location>
</feature>
<protein>
    <recommendedName>
        <fullName evidence="15">Histidine kinase</fullName>
    </recommendedName>
</protein>
<evidence type="ECO:0000256" key="4">
    <source>
        <dbReference type="ARBA" id="ARBA00022991"/>
    </source>
</evidence>
<dbReference type="SUPFAM" id="SSF52172">
    <property type="entry name" value="CheY-like"/>
    <property type="match status" value="2"/>
</dbReference>
<keyword evidence="3" id="KW-0716">Sensory transduction</keyword>
<feature type="compositionally biased region" description="Gly residues" evidence="8">
    <location>
        <begin position="1"/>
        <end position="12"/>
    </location>
</feature>
<dbReference type="AntiFam" id="ANF00190">
    <property type="entry name" value="Shadow ORF (opposite fur)"/>
</dbReference>
<dbReference type="GO" id="GO:0000155">
    <property type="term" value="F:phosphorelay sensor kinase activity"/>
    <property type="evidence" value="ECO:0007669"/>
    <property type="project" value="InterPro"/>
</dbReference>
<feature type="domain" description="Histidine kinase" evidence="10">
    <location>
        <begin position="361"/>
        <end position="546"/>
    </location>
</feature>
<feature type="domain" description="Histidine kinase" evidence="10">
    <location>
        <begin position="1370"/>
        <end position="1591"/>
    </location>
</feature>
<feature type="region of interest" description="Disordered" evidence="8">
    <location>
        <begin position="1"/>
        <end position="68"/>
    </location>
</feature>
<feature type="compositionally biased region" description="Basic and acidic residues" evidence="8">
    <location>
        <begin position="3092"/>
        <end position="3103"/>
    </location>
</feature>
<feature type="coiled-coil region" evidence="7">
    <location>
        <begin position="1196"/>
        <end position="1230"/>
    </location>
</feature>
<evidence type="ECO:0000313" key="14">
    <source>
        <dbReference type="EMBL" id="GEU28219.1"/>
    </source>
</evidence>
<dbReference type="PROSITE" id="PS50883">
    <property type="entry name" value="EAL"/>
    <property type="match status" value="1"/>
</dbReference>
<evidence type="ECO:0000256" key="5">
    <source>
        <dbReference type="ARBA" id="ARBA00023170"/>
    </source>
</evidence>
<dbReference type="SMART" id="SM00388">
    <property type="entry name" value="HisKA"/>
    <property type="match status" value="1"/>
</dbReference>
<dbReference type="InterPro" id="IPR036097">
    <property type="entry name" value="HisK_dim/P_sf"/>
</dbReference>
<feature type="compositionally biased region" description="Basic residues" evidence="8">
    <location>
        <begin position="883"/>
        <end position="898"/>
    </location>
</feature>
<dbReference type="InterPro" id="IPR035965">
    <property type="entry name" value="PAS-like_dom_sf"/>
</dbReference>
<feature type="region of interest" description="Disordered" evidence="8">
    <location>
        <begin position="192"/>
        <end position="235"/>
    </location>
</feature>
<dbReference type="SUPFAM" id="SSF141868">
    <property type="entry name" value="EAL domain-like"/>
    <property type="match status" value="1"/>
</dbReference>
<feature type="compositionally biased region" description="Basic residues" evidence="8">
    <location>
        <begin position="2003"/>
        <end position="2012"/>
    </location>
</feature>
<keyword evidence="9" id="KW-0812">Transmembrane</keyword>
<feature type="compositionally biased region" description="Basic and acidic residues" evidence="8">
    <location>
        <begin position="3387"/>
        <end position="3403"/>
    </location>
</feature>
<feature type="region of interest" description="Disordered" evidence="8">
    <location>
        <begin position="1989"/>
        <end position="2033"/>
    </location>
</feature>
<feature type="compositionally biased region" description="Basic residues" evidence="8">
    <location>
        <begin position="3077"/>
        <end position="3091"/>
    </location>
</feature>
<feature type="compositionally biased region" description="Low complexity" evidence="8">
    <location>
        <begin position="662"/>
        <end position="671"/>
    </location>
</feature>
<dbReference type="InterPro" id="IPR005467">
    <property type="entry name" value="His_kinase_dom"/>
</dbReference>
<keyword evidence="1" id="KW-0600">Photoreceptor protein</keyword>
<feature type="region of interest" description="Disordered" evidence="8">
    <location>
        <begin position="3021"/>
        <end position="3124"/>
    </location>
</feature>
<dbReference type="Gene3D" id="3.30.450.20">
    <property type="entry name" value="PAS domain"/>
    <property type="match status" value="3"/>
</dbReference>
<evidence type="ECO:0000256" key="9">
    <source>
        <dbReference type="SAM" id="Phobius"/>
    </source>
</evidence>
<dbReference type="NCBIfam" id="TIGR00229">
    <property type="entry name" value="sensory_box"/>
    <property type="match status" value="2"/>
</dbReference>
<dbReference type="CDD" id="cd16922">
    <property type="entry name" value="HATPase_EvgS-ArcB-TorS-like"/>
    <property type="match status" value="1"/>
</dbReference>
<dbReference type="InterPro" id="IPR036641">
    <property type="entry name" value="HPT_dom_sf"/>
</dbReference>
<evidence type="ECO:0000256" key="3">
    <source>
        <dbReference type="ARBA" id="ARBA00022606"/>
    </source>
</evidence>
<dbReference type="Gene3D" id="3.20.20.450">
    <property type="entry name" value="EAL domain"/>
    <property type="match status" value="1"/>
</dbReference>
<dbReference type="Gene3D" id="3.30.565.10">
    <property type="entry name" value="Histidine kinase-like ATPase, C-terminal domain"/>
    <property type="match status" value="2"/>
</dbReference>
<proteinExistence type="predicted"/>
<keyword evidence="4" id="KW-0157">Chromophore</keyword>
<dbReference type="PROSITE" id="PS50887">
    <property type="entry name" value="GGDEF"/>
    <property type="match status" value="1"/>
</dbReference>
<dbReference type="InterPro" id="IPR004358">
    <property type="entry name" value="Sig_transdc_His_kin-like_C"/>
</dbReference>
<dbReference type="InterPro" id="IPR011006">
    <property type="entry name" value="CheY-like_superfamily"/>
</dbReference>
<feature type="region of interest" description="Disordered" evidence="8">
    <location>
        <begin position="2664"/>
        <end position="2692"/>
    </location>
</feature>
<dbReference type="InterPro" id="IPR000014">
    <property type="entry name" value="PAS"/>
</dbReference>
<dbReference type="FunFam" id="3.20.20.450:FF:000001">
    <property type="entry name" value="Cyclic di-GMP phosphodiesterase yahA"/>
    <property type="match status" value="1"/>
</dbReference>
<dbReference type="InterPro" id="IPR036890">
    <property type="entry name" value="HATPase_C_sf"/>
</dbReference>
<feature type="compositionally biased region" description="Gly residues" evidence="8">
    <location>
        <begin position="3035"/>
        <end position="3052"/>
    </location>
</feature>
<dbReference type="FunFam" id="3.30.565.10:FF:000010">
    <property type="entry name" value="Sensor histidine kinase RcsC"/>
    <property type="match status" value="1"/>
</dbReference>
<feature type="region of interest" description="Disordered" evidence="8">
    <location>
        <begin position="863"/>
        <end position="901"/>
    </location>
</feature>
<keyword evidence="9" id="KW-0472">Membrane</keyword>
<dbReference type="NCBIfam" id="TIGR00254">
    <property type="entry name" value="GGDEF"/>
    <property type="match status" value="1"/>
</dbReference>
<comment type="caution">
    <text evidence="14">The sequence shown here is derived from an EMBL/GenBank/DDBJ whole genome shotgun (WGS) entry which is preliminary data.</text>
</comment>
<feature type="compositionally biased region" description="Basic residues" evidence="8">
    <location>
        <begin position="40"/>
        <end position="60"/>
    </location>
</feature>
<dbReference type="GO" id="GO:0009881">
    <property type="term" value="F:photoreceptor activity"/>
    <property type="evidence" value="ECO:0007669"/>
    <property type="project" value="UniProtKB-KW"/>
</dbReference>
<dbReference type="Gene3D" id="1.20.120.160">
    <property type="entry name" value="HPT domain"/>
    <property type="match status" value="1"/>
</dbReference>
<dbReference type="CDD" id="cd00130">
    <property type="entry name" value="PAS"/>
    <property type="match status" value="1"/>
</dbReference>
<feature type="compositionally biased region" description="Basic and acidic residues" evidence="8">
    <location>
        <begin position="672"/>
        <end position="686"/>
    </location>
</feature>
<dbReference type="SUPFAM" id="SSF55874">
    <property type="entry name" value="ATPase domain of HSP90 chaperone/DNA topoisomerase II/histidine kinase"/>
    <property type="match status" value="2"/>
</dbReference>
<feature type="compositionally biased region" description="Low complexity" evidence="8">
    <location>
        <begin position="2850"/>
        <end position="2868"/>
    </location>
</feature>
<feature type="compositionally biased region" description="Basic residues" evidence="8">
    <location>
        <begin position="3053"/>
        <end position="3062"/>
    </location>
</feature>
<dbReference type="Gene3D" id="3.30.70.270">
    <property type="match status" value="1"/>
</dbReference>
<dbReference type="PANTHER" id="PTHR44757:SF2">
    <property type="entry name" value="BIOFILM ARCHITECTURE MAINTENANCE PROTEIN MBAA"/>
    <property type="match status" value="1"/>
</dbReference>
<feature type="compositionally biased region" description="Basic residues" evidence="8">
    <location>
        <begin position="2630"/>
        <end position="2639"/>
    </location>
</feature>
<evidence type="ECO:0000256" key="6">
    <source>
        <dbReference type="PROSITE-ProRule" id="PRU00169"/>
    </source>
</evidence>
<feature type="compositionally biased region" description="Basic and acidic residues" evidence="8">
    <location>
        <begin position="962"/>
        <end position="986"/>
    </location>
</feature>
<dbReference type="Pfam" id="PF00072">
    <property type="entry name" value="Response_reg"/>
    <property type="match status" value="2"/>
</dbReference>
<dbReference type="InterPro" id="IPR003594">
    <property type="entry name" value="HATPase_dom"/>
</dbReference>
<evidence type="ECO:0000259" key="10">
    <source>
        <dbReference type="PROSITE" id="PS50109"/>
    </source>
</evidence>
<dbReference type="SMART" id="SM00387">
    <property type="entry name" value="HATPase_c"/>
    <property type="match status" value="2"/>
</dbReference>
<dbReference type="InterPro" id="IPR000160">
    <property type="entry name" value="GGDEF_dom"/>
</dbReference>
<dbReference type="GO" id="GO:0006355">
    <property type="term" value="P:regulation of DNA-templated transcription"/>
    <property type="evidence" value="ECO:0007669"/>
    <property type="project" value="InterPro"/>
</dbReference>
<gene>
    <name evidence="14" type="ORF">Tci_000197</name>
</gene>
<dbReference type="CDD" id="cd17546">
    <property type="entry name" value="REC_hyHK_CKI1_RcsC-like"/>
    <property type="match status" value="2"/>
</dbReference>
<keyword evidence="5" id="KW-0675">Receptor</keyword>
<dbReference type="PROSITE" id="PS50110">
    <property type="entry name" value="RESPONSE_REGULATORY"/>
    <property type="match status" value="2"/>
</dbReference>
<dbReference type="CDD" id="cd12914">
    <property type="entry name" value="PDC1_DGC_like"/>
    <property type="match status" value="1"/>
</dbReference>
<dbReference type="Pfam" id="PF00990">
    <property type="entry name" value="GGDEF"/>
    <property type="match status" value="1"/>
</dbReference>
<feature type="region of interest" description="Disordered" evidence="8">
    <location>
        <begin position="3298"/>
        <end position="3449"/>
    </location>
</feature>
<dbReference type="PANTHER" id="PTHR44757">
    <property type="entry name" value="DIGUANYLATE CYCLASE DGCP"/>
    <property type="match status" value="1"/>
</dbReference>
<dbReference type="InterPro" id="IPR001633">
    <property type="entry name" value="EAL_dom"/>
</dbReference>
<dbReference type="SMART" id="SM00052">
    <property type="entry name" value="EAL"/>
    <property type="match status" value="1"/>
</dbReference>
<feature type="compositionally biased region" description="Basic residues" evidence="8">
    <location>
        <begin position="3179"/>
        <end position="3190"/>
    </location>
</feature>
<keyword evidence="2 6" id="KW-0597">Phosphoprotein</keyword>
<dbReference type="SUPFAM" id="SSF47384">
    <property type="entry name" value="Homodimeric domain of signal transducing histidine kinase"/>
    <property type="match status" value="1"/>
</dbReference>
<dbReference type="InterPro" id="IPR001789">
    <property type="entry name" value="Sig_transdc_resp-reg_receiver"/>
</dbReference>
<dbReference type="CDD" id="cd01949">
    <property type="entry name" value="GGDEF"/>
    <property type="match status" value="1"/>
</dbReference>
<dbReference type="InterPro" id="IPR052155">
    <property type="entry name" value="Biofilm_reg_signaling"/>
</dbReference>
<dbReference type="CDD" id="cd00082">
    <property type="entry name" value="HisKA"/>
    <property type="match status" value="1"/>
</dbReference>
<feature type="compositionally biased region" description="Low complexity" evidence="8">
    <location>
        <begin position="259"/>
        <end position="277"/>
    </location>
</feature>
<feature type="compositionally biased region" description="Basic residues" evidence="8">
    <location>
        <begin position="2669"/>
        <end position="2692"/>
    </location>
</feature>
<dbReference type="InterPro" id="IPR013767">
    <property type="entry name" value="PAS_fold"/>
</dbReference>
<dbReference type="Pfam" id="PF00563">
    <property type="entry name" value="EAL"/>
    <property type="match status" value="1"/>
</dbReference>
<feature type="compositionally biased region" description="Basic residues" evidence="8">
    <location>
        <begin position="2826"/>
        <end position="2835"/>
    </location>
</feature>
<feature type="compositionally biased region" description="Low complexity" evidence="8">
    <location>
        <begin position="3154"/>
        <end position="3165"/>
    </location>
</feature>
<feature type="domain" description="GGDEF" evidence="13">
    <location>
        <begin position="3936"/>
        <end position="4068"/>
    </location>
</feature>
<feature type="compositionally biased region" description="Basic residues" evidence="8">
    <location>
        <begin position="646"/>
        <end position="661"/>
    </location>
</feature>
<evidence type="ECO:0000256" key="2">
    <source>
        <dbReference type="ARBA" id="ARBA00022553"/>
    </source>
</evidence>
<dbReference type="InterPro" id="IPR003661">
    <property type="entry name" value="HisK_dim/P_dom"/>
</dbReference>
<feature type="modified residue" description="4-aspartylphosphate" evidence="6">
    <location>
        <position position="1801"/>
    </location>
</feature>
<dbReference type="InterPro" id="IPR035919">
    <property type="entry name" value="EAL_sf"/>
</dbReference>
<dbReference type="InterPro" id="IPR043128">
    <property type="entry name" value="Rev_trsase/Diguanyl_cyclase"/>
</dbReference>
<sequence length="4336" mass="468978">MAGAGSAGGTGRAGDRLCRRRRPDIARHRGAAGVPVRWPAQRRRRRARRLARQQRLRGRLPAHAAASGQARHVPLVECRAPGRRCYNYHHDKVAHAPGLQNAAAFHPADRQYPADLHHGHVYAARCGDRGAVRGGGAAVGQRVAAARRAVDVRRVPAGHHAVVRGDPPRRVFGGGGGAHGREHVRHRHHHVPGVEQPGCHQRAAGARKGAAPQRGFPGRLAAHQQDGQFQRQAAGRRNVLVRRGRAHLRLPGRRHAVDRPGAGAHRARRPQAGAGRIRPLRGLPGQHRPAPPAGHARRRHQVRAGAGRTFIQQGRRLRIPGRDHRRHGCRGGGAGAAPLAGAVAARHPRDHAGRTGGPDLEEARYTVNAILEASARATGVIKRIRALARRSDPQHLGLDLNHLAEESADLVRRELNNHHVALVMALAPGLPPVHGDRVQLQQVIINLLMNAIQAMGNCAPGQAVLTLRTRREDDDTLWLGVSDTGPGIAPADLPRLFEAFYSTKADGMGMGLPICRSIIDTHGGRIWAHECAGQRYAGAADLPGGRRRAAARRHFQPAALRGHAGGGVSVGGRVQRRAARGRQQLPAARRAAAGRERARFPGRPQSRRRGAAGDLHDGPRRHSHVGAGHEGGRHRFPGQAVPRPRLAGRHPRGAAGRRRAPGARPGAARGDGALRDAHPARARDHGAGSAGPDEQADRGGGGHQRNHGQDPSRQCHAQDGSEDLCRPGRYRSSMRWTAARRRSNMGVRSVSTRSRFFQYCHRRRRRSGAGGVAQPVALLRLLGAGLRFGRRAAVARGIAWLPLRDHRSADARHERHRAARAAAPPGQCAAADPDDGVSGSGAAQARAGGRRQLLFEQTVRSQCPAALPAPGQRRRAVAPGRLARPRTPHPTWRRRRRTAQSGPAWALARSWATCIASGERRAKIPVRVAGAGPGAGARGRRLPLRLSRRAGAVGRHRAGPAARDDRFRGQRHPWRTDHGGPCDGRRHQGLPEPSGHGRVVPLSDPAAARHAERLAGRARTGRARPQRAGDACRQPDLVIAVSRMVPDGAGRFGGVVVAILAKEYFSTPFSMGRYAPDVWAIVVHGDGLQIMNFPDRKARIDGTNLNREGTFFRRHLDSGLPESVLSGKVYTTGEQRLMNLRTIQPPGLRMDKAIVIGISRDLEAMALPLRLQAGRFAMVYGALVLVGGGGVWWMQRRRARLDAAVAALERDRLEAEHEKRLRKAERESEQRFRTLIEDAPLAIAIVRNGAFIYTNPRYRDLHGYGPHDDLTGVAWSAMISPPSRAVLAEQEALIAADTPTELRFEAMGAGKAGSLVPIFKTTTRVELIDGPATLVFAQDISAQKSAELSLLQARDSAEAASRSKADFLSNMSHEIRSPLNAILGLAYLLEQSPLQAGAHDMVRKIQASGRMLLGIINDVLDVSKIEAGHMIIEQAAFRLGDVLDNVAATMGVAVGDKDLQLIIEPVPAGVTSLLGDALRLEQILGNLTGNAIKFTAAGRVVLRCAVVERDGDRATLRFSVTDTGIGIPAALHDEVFSAFSQADTSTTRRFGGTGLGLAICRRLVTLMGGAMGLHSTPGAGSQFWFTLPMVLIDDVVYSSPDMARIAALIADDSDIALDVITDIAIGLGWDVDGVSSGAAVLAQLAAARRSGALPDVVILDWKMPGMDGLATARAIRASMTEGECPIVIMATASSLAAIAREPGAELIDAVLNKPVTASALYNATIEARGRREAGIVATQRASSAVLAGVRVLVVDDSDINRDVAQRILQAHGAQVALAVDGVQALDWLMVNHDEVDLVLMDVQMPRMDGIEATRQLRRLPQFDDLPIVALTAGAFKSQQETASAAGMTHFISKPFDVPTTIALIQRIHRPPRAAAPATVAAPAAPGDGAPDAAAVIDFARVHQTWNDMDGYYRYLRRFVVTHGQAVDAINASLAADQPLEAAALAHKLAGVAGNLGLPHIQRLGVGGGAGAVHQPAAAVAVARRRKRPARPPVCRFDGSARYRQSRPRRAHPRAAGGPPGARPGGQPARTGASIRFSRRRSCGHRACQRPESDAMNRPIILIVDDEPANLAIMRDILGQLRGGLHCQARVAPHRPRARGQPPVAGARRLAGAKLPRCHPDAGPGRAFQRHRYGRPHLAHGGVCPHAGAGERLEHRGQRTAGTGRSHARHGQDRHTAEHIAQARSAGRRGMAGDENSSADRLRHPEQERRAGIPAGGAGGAVSPRKMGRQRLSRRPGRGTDTAIGPHRRPGRRVRRLEHGASLQRAVERGADYRPYRLRRGHAFRSRAGRALSRGPAGTAGHPQAVECGRGGAVRRRRLVAPELFAHARLQAVRAIAAKPVQRQRVLVQHEVALARHGFLALLDVGVQEFFHLAAVGADQVIVVAAFVEFEHRRHRFEMAADQDAGVRKLHQHPVHRGQAHVDALVVQQPVHVVGVHVLGLRFLEQLQDAQARQDHRIPRLEPYHAGAHRFLAAVAPDHRLHHAALHAAHGGPAGPRGRVDEPGLRPHRRRWGHAVRGAGGGGGNHRQGPRRAAAARQRKHVPHAGADHPQPGMGGRCRRRHELVQRPGVPLFGRPAGPAHGRRLGRYRPRRRSRAGVPGLARGRGHRAEFRRRVPHPPRRWRLALAPGARHAHHRRQRRGAALGGHQHRYRRPEGYRAQAAAAGGRTHGGARPHVAPRHRRHAGHHPRRLRHGRQSRLYPPAGLGGVGSDRHVRLQAAAPGRRAGVGQRNGIAGAGPQHLQIREPHAAQGRRSRHPVVDGGARGRLRACRGPRHDGRAGRRRRGAAHRAQTAAGAEDGGDRQADGRRGARLQQPAAGHLRQPAAAGRRRGRHAARRAPAGTGAGRRHARGQAGQLPAGVRPAPGARSARGAHRPLHRRHGGHAAPHAGRGDRGGNRDLGRSVEHAGRYRAGGKRSAQPVHQRPRRHGRAGQAHHRSGQRHARRPLRGQPPGTGARSVRDDRRERHRRRHGARGDGAGVRPVLLHQARRPRQRPRTVDGVRLRAAVGRPCADLQRARMRHHRQAVPAALHRHRGRAGPGGAPRRGGRPGNHPGGRGRRRRARHRGGDAGRTRLPRTQGQRRRQRAVHHRQRHADRPAVYRRGDARSLAQSRPGAQGARAPARHRRPVYVRVHGKRHRPRRPARYRCRPAGQAVHARGAGAQGAPRAGQPPAPRAIDGARRPGRQRQRRRAIGRGGCRPAHPAGGGRAGTARNHGRTARTAGTPGLCARQRGGRVGCAGERPGRLRRHAHRYLAARPVGRGARCARARTAAVAAHHFRQRPDAALCPGARTIADEAVQHRPAGGSTGTGCAGHPRPGVPVAAGRRHGARGRTGAGGIAPESGGVAAAQPGGGHLPGPDGALSRRRRGPGAGPAAGQRAARRVLPPDGRQVPRHDESPLDPHDVYRSRPAAARAARQRGRAPHGGRQSVDDRLYRPPCARRQRQGRAGAALTAPVKRDSRGARLLRRGLDTYISLPLFALALLAGLWLLSLHEIDLGRQRARAAAADAVGEVLGTYEAQVARSVDSIDQTLRVMKYAVERSGPRGALPELSREGLLPSGMVFSVSVVDRHGMVVDGSPRWRAASVADQPFFQVHQQRDSGGIYISHAVRDAANAEARLHFTRRLDDAQGNFAGIVMLETDPAYFTSGYERSRLGEHGMLGVVGLDGVARALRVGEQVSFGQHVRADETNGVDVGDGAARFAAVHDLHLAPLRVVVGLDEAEQMAQFERETREKLWATAMVSLALAMGAALLWIWAWQGARDRARVRRAREIFAAASAASLDAFFVLREVRDGPDDQAAITDFQFIDVNARAEQMTGMPRDELCGTTLLSLIPHARESGMFDQLLNAARKGGVHEEEWENLTYPQYPRWLQKQVMSVEGGIVAIVRDITERKLAEERMLHLAHHDTLTGLPNRIRITDRLNQMVATARTRSGNGISAIDGSVMVAFIDLDGFKLVNDGLGHNAGDELLKIVAERMAACVRPGDTVGRFGGDEFVLMLGGGGDGDPTAVIERVRQSVLQSIRVAGQEVQVSCSIGVAVYPLHGSDAETLLMHADAAMYRAKDLGKNNYQFYTREMNVDIEEKLQLMEGMRIAFDRQQFRLMYQPKVEMRTGRIFGCEALVRWDDPERGTIGPDRFIPLAEESGMIVALGEWVLRTACYQNQAWQDAGYAPLRISVNVSPRQFEEQGLVARVARALADSGMDAQWLELEVTEGVIMRDLAQAVEKMGQLRAMGVFLSIDDFGTGYSSLSALKSFPISTLKIDKSFVRDLGHSDGDEAIASSIIGLAHRLKLRVIAEGVETEQQRSFLSDNGCDELQGYLISRPLAPERLALMLPQAEWEVVA</sequence>
<dbReference type="InterPro" id="IPR029787">
    <property type="entry name" value="Nucleotide_cyclase"/>
</dbReference>
<feature type="domain" description="EAL" evidence="12">
    <location>
        <begin position="4077"/>
        <end position="4331"/>
    </location>
</feature>
<feature type="domain" description="Response regulatory" evidence="11">
    <location>
        <begin position="1750"/>
        <end position="1868"/>
    </location>
</feature>
<feature type="region of interest" description="Disordered" evidence="8">
    <location>
        <begin position="2156"/>
        <end position="2260"/>
    </location>
</feature>
<feature type="modified residue" description="4-aspartylphosphate" evidence="6">
    <location>
        <position position="1660"/>
    </location>
</feature>
<dbReference type="PRINTS" id="PR00344">
    <property type="entry name" value="BCTRLSENSOR"/>
</dbReference>
<dbReference type="SMART" id="SM00448">
    <property type="entry name" value="REC"/>
    <property type="match status" value="2"/>
</dbReference>
<feature type="compositionally biased region" description="Basic and acidic residues" evidence="8">
    <location>
        <begin position="2197"/>
        <end position="2210"/>
    </location>
</feature>
<evidence type="ECO:0000256" key="7">
    <source>
        <dbReference type="SAM" id="Coils"/>
    </source>
</evidence>
<dbReference type="Gene3D" id="3.40.50.2300">
    <property type="match status" value="2"/>
</dbReference>
<dbReference type="SUPFAM" id="SSF55785">
    <property type="entry name" value="PYP-like sensor domain (PAS domain)"/>
    <property type="match status" value="2"/>
</dbReference>
<feature type="region of interest" description="Disordered" evidence="8">
    <location>
        <begin position="3146"/>
        <end position="3239"/>
    </location>
</feature>
<dbReference type="CDD" id="cd01948">
    <property type="entry name" value="EAL"/>
    <property type="match status" value="1"/>
</dbReference>
<dbReference type="Pfam" id="PF02518">
    <property type="entry name" value="HATPase_c"/>
    <property type="match status" value="2"/>
</dbReference>
<keyword evidence="7" id="KW-0175">Coiled coil</keyword>
<feature type="transmembrane region" description="Helical" evidence="9">
    <location>
        <begin position="3469"/>
        <end position="3488"/>
    </location>
</feature>
<feature type="compositionally biased region" description="Basic and acidic residues" evidence="8">
    <location>
        <begin position="2798"/>
        <end position="2807"/>
    </location>
</feature>
<name>A0A699GE64_TANCI</name>
<evidence type="ECO:0000259" key="12">
    <source>
        <dbReference type="PROSITE" id="PS50883"/>
    </source>
</evidence>
<feature type="region of interest" description="Disordered" evidence="8">
    <location>
        <begin position="2744"/>
        <end position="2999"/>
    </location>
</feature>
<dbReference type="SMART" id="SM00091">
    <property type="entry name" value="PAS"/>
    <property type="match status" value="2"/>
</dbReference>
<feature type="region of interest" description="Disordered" evidence="8">
    <location>
        <begin position="818"/>
        <end position="845"/>
    </location>
</feature>
<feature type="domain" description="Response regulatory" evidence="11">
    <location>
        <begin position="1606"/>
        <end position="1728"/>
    </location>
</feature>
<feature type="compositionally biased region" description="Basic residues" evidence="8">
    <location>
        <begin position="2869"/>
        <end position="2881"/>
    </location>
</feature>
<dbReference type="Pfam" id="PF13188">
    <property type="entry name" value="PAS_8"/>
    <property type="match status" value="1"/>
</dbReference>
<feature type="compositionally biased region" description="Basic residues" evidence="8">
    <location>
        <begin position="2225"/>
        <end position="2236"/>
    </location>
</feature>
<organism evidence="14">
    <name type="scientific">Tanacetum cinerariifolium</name>
    <name type="common">Dalmatian daisy</name>
    <name type="synonym">Chrysanthemum cinerariifolium</name>
    <dbReference type="NCBI Taxonomy" id="118510"/>
    <lineage>
        <taxon>Eukaryota</taxon>
        <taxon>Viridiplantae</taxon>
        <taxon>Streptophyta</taxon>
        <taxon>Embryophyta</taxon>
        <taxon>Tracheophyta</taxon>
        <taxon>Spermatophyta</taxon>
        <taxon>Magnoliopsida</taxon>
        <taxon>eudicotyledons</taxon>
        <taxon>Gunneridae</taxon>
        <taxon>Pentapetalae</taxon>
        <taxon>asterids</taxon>
        <taxon>campanulids</taxon>
        <taxon>Asterales</taxon>
        <taxon>Asteraceae</taxon>
        <taxon>Asteroideae</taxon>
        <taxon>Anthemideae</taxon>
        <taxon>Anthemidinae</taxon>
        <taxon>Tanacetum</taxon>
    </lineage>
</organism>
<dbReference type="Gene3D" id="1.10.287.130">
    <property type="match status" value="1"/>
</dbReference>
<feature type="compositionally biased region" description="Basic and acidic residues" evidence="8">
    <location>
        <begin position="2888"/>
        <end position="2906"/>
    </location>
</feature>
<dbReference type="EMBL" id="BKCJ010000002">
    <property type="protein sequence ID" value="GEU28219.1"/>
    <property type="molecule type" value="Genomic_DNA"/>
</dbReference>
<accession>A0A699GE64</accession>
<reference evidence="14" key="1">
    <citation type="journal article" date="2019" name="Sci. Rep.">
        <title>Draft genome of Tanacetum cinerariifolium, the natural source of mosquito coil.</title>
        <authorList>
            <person name="Yamashiro T."/>
            <person name="Shiraishi A."/>
            <person name="Satake H."/>
            <person name="Nakayama K."/>
        </authorList>
    </citation>
    <scope>NUCLEOTIDE SEQUENCE</scope>
</reference>
<feature type="compositionally biased region" description="Low complexity" evidence="8">
    <location>
        <begin position="581"/>
        <end position="591"/>
    </location>
</feature>
<dbReference type="PROSITE" id="PS50109">
    <property type="entry name" value="HIS_KIN"/>
    <property type="match status" value="2"/>
</dbReference>
<dbReference type="SMART" id="SM00267">
    <property type="entry name" value="GGDEF"/>
    <property type="match status" value="1"/>
</dbReference>
<dbReference type="Pfam" id="PF00989">
    <property type="entry name" value="PAS"/>
    <property type="match status" value="1"/>
</dbReference>